<evidence type="ECO:0000256" key="1">
    <source>
        <dbReference type="ARBA" id="ARBA00004613"/>
    </source>
</evidence>
<name>A0A482ZG95_9ARAC</name>
<protein>
    <submittedName>
        <fullName evidence="5">U35-Austrotoxin-Ht1p_1</fullName>
    </submittedName>
</protein>
<evidence type="ECO:0000256" key="4">
    <source>
        <dbReference type="SAM" id="SignalP"/>
    </source>
</evidence>
<dbReference type="Pfam" id="PF10530">
    <property type="entry name" value="Toxin_35"/>
    <property type="match status" value="1"/>
</dbReference>
<sequence>MKVILCLALFAFSLSYALNIEEKAAFDNLLEGFGSPNEEEARQKQCILRTHECTNNRHGCCRGEYMKDDCTCFTLRNGSQSQGRRSVLLPATVVK</sequence>
<proteinExistence type="predicted"/>
<dbReference type="GO" id="GO:0090729">
    <property type="term" value="F:toxin activity"/>
    <property type="evidence" value="ECO:0007669"/>
    <property type="project" value="InterPro"/>
</dbReference>
<evidence type="ECO:0000256" key="3">
    <source>
        <dbReference type="ARBA" id="ARBA00023157"/>
    </source>
</evidence>
<keyword evidence="3" id="KW-1015">Disulfide bond</keyword>
<feature type="chain" id="PRO_5019780549" evidence="4">
    <location>
        <begin position="18"/>
        <end position="95"/>
    </location>
</feature>
<reference evidence="5" key="1">
    <citation type="submission" date="2017-03" db="EMBL/GenBank/DDBJ databases">
        <authorList>
            <person name="QRISCLOUD D."/>
        </authorList>
    </citation>
    <scope>NUCLEOTIDE SEQUENCE</scope>
</reference>
<dbReference type="GO" id="GO:0005576">
    <property type="term" value="C:extracellular region"/>
    <property type="evidence" value="ECO:0007669"/>
    <property type="project" value="UniProtKB-SubCell"/>
</dbReference>
<keyword evidence="4" id="KW-0732">Signal</keyword>
<dbReference type="InterPro" id="IPR011142">
    <property type="entry name" value="Spider_toxin_CSTX_Knottin_CS"/>
</dbReference>
<dbReference type="AlphaFoldDB" id="A0A482ZG95"/>
<feature type="signal peptide" evidence="4">
    <location>
        <begin position="1"/>
        <end position="17"/>
    </location>
</feature>
<dbReference type="InterPro" id="IPR019553">
    <property type="entry name" value="Spider_toxin_CSTX_knottin"/>
</dbReference>
<dbReference type="PROSITE" id="PS60029">
    <property type="entry name" value="SPIDER_CSTX"/>
    <property type="match status" value="1"/>
</dbReference>
<accession>A0A482ZG95</accession>
<evidence type="ECO:0000256" key="2">
    <source>
        <dbReference type="ARBA" id="ARBA00022525"/>
    </source>
</evidence>
<dbReference type="EMBL" id="HAGM01000273">
    <property type="protein sequence ID" value="SMD29359.1"/>
    <property type="molecule type" value="Transcribed_RNA"/>
</dbReference>
<evidence type="ECO:0000313" key="5">
    <source>
        <dbReference type="EMBL" id="SMD29359.1"/>
    </source>
</evidence>
<organism evidence="5">
    <name type="scientific">Hickmania troglodytes</name>
    <dbReference type="NCBI Taxonomy" id="489260"/>
    <lineage>
        <taxon>Eukaryota</taxon>
        <taxon>Metazoa</taxon>
        <taxon>Ecdysozoa</taxon>
        <taxon>Arthropoda</taxon>
        <taxon>Chelicerata</taxon>
        <taxon>Arachnida</taxon>
        <taxon>Araneae</taxon>
        <taxon>Araneomorphae</taxon>
        <taxon>Austrochilidae</taxon>
        <taxon>Hickmania</taxon>
    </lineage>
</organism>
<reference evidence="5" key="2">
    <citation type="submission" date="2019-04" db="EMBL/GenBank/DDBJ databases">
        <title>Unravelling the molecular evolution of spider venoms.</title>
        <authorList>
            <person name="Pineda S."/>
        </authorList>
    </citation>
    <scope>NUCLEOTIDE SEQUENCE</scope>
</reference>
<comment type="subcellular location">
    <subcellularLocation>
        <location evidence="1">Secreted</location>
    </subcellularLocation>
</comment>
<keyword evidence="2" id="KW-0964">Secreted</keyword>